<comment type="caution">
    <text evidence="2">The sequence shown here is derived from an EMBL/GenBank/DDBJ whole genome shotgun (WGS) entry which is preliminary data.</text>
</comment>
<dbReference type="InterPro" id="IPR008136">
    <property type="entry name" value="CinA_C"/>
</dbReference>
<sequence>MSESTTAIRAAEVIAAASAAQLSLATAESLTAGMIAASLAAVPGASAVLMGGVVSYSSTVKANVLGVDSDLLAERGSVDGEVARQMAIGARNVCGADLAVSATGVAGPSAHDGKAVGTVFLGFATGSDSGFIEQHFSGDREQIRRASNLAALDLLLSHLLPSKHTA</sequence>
<dbReference type="NCBIfam" id="TIGR00199">
    <property type="entry name" value="PncC_domain"/>
    <property type="match status" value="1"/>
</dbReference>
<dbReference type="Pfam" id="PF02464">
    <property type="entry name" value="CinA"/>
    <property type="match status" value="1"/>
</dbReference>
<keyword evidence="3" id="KW-1185">Reference proteome</keyword>
<evidence type="ECO:0000259" key="1">
    <source>
        <dbReference type="Pfam" id="PF02464"/>
    </source>
</evidence>
<proteinExistence type="predicted"/>
<reference evidence="2 3" key="1">
    <citation type="submission" date="2020-04" db="EMBL/GenBank/DDBJ databases">
        <title>Paeniglutamicibacter sp. ANT13_2, a novel actinomycete isolated from sediment in Antarctica.</title>
        <authorList>
            <person name="Sakdapetsiri C."/>
            <person name="Pinyakong O."/>
        </authorList>
    </citation>
    <scope>NUCLEOTIDE SEQUENCE [LARGE SCALE GENOMIC DNA]</scope>
    <source>
        <strain evidence="2 3">ANT13_2</strain>
    </source>
</reference>
<gene>
    <name evidence="2" type="ORF">HED64_17825</name>
</gene>
<evidence type="ECO:0000313" key="3">
    <source>
        <dbReference type="Proteomes" id="UP000746595"/>
    </source>
</evidence>
<dbReference type="InterPro" id="IPR036653">
    <property type="entry name" value="CinA-like_C"/>
</dbReference>
<accession>A0ABX1GB20</accession>
<dbReference type="EMBL" id="JAAWVT010000012">
    <property type="protein sequence ID" value="NKG22562.1"/>
    <property type="molecule type" value="Genomic_DNA"/>
</dbReference>
<dbReference type="RefSeq" id="WP_168153314.1">
    <property type="nucleotide sequence ID" value="NZ_JAAWVT010000012.1"/>
</dbReference>
<protein>
    <submittedName>
        <fullName evidence="2">Nicotinamide-nucleotide amidohydrolase family protein</fullName>
    </submittedName>
</protein>
<organism evidence="2 3">
    <name type="scientific">Paeniglutamicibacter terrestris</name>
    <dbReference type="NCBI Taxonomy" id="2723403"/>
    <lineage>
        <taxon>Bacteria</taxon>
        <taxon>Bacillati</taxon>
        <taxon>Actinomycetota</taxon>
        <taxon>Actinomycetes</taxon>
        <taxon>Micrococcales</taxon>
        <taxon>Micrococcaceae</taxon>
        <taxon>Paeniglutamicibacter</taxon>
    </lineage>
</organism>
<dbReference type="Gene3D" id="3.90.950.20">
    <property type="entry name" value="CinA-like"/>
    <property type="match status" value="1"/>
</dbReference>
<dbReference type="Proteomes" id="UP000746595">
    <property type="component" value="Unassembled WGS sequence"/>
</dbReference>
<evidence type="ECO:0000313" key="2">
    <source>
        <dbReference type="EMBL" id="NKG22562.1"/>
    </source>
</evidence>
<dbReference type="SUPFAM" id="SSF142433">
    <property type="entry name" value="CinA-like"/>
    <property type="match status" value="1"/>
</dbReference>
<name>A0ABX1GB20_9MICC</name>
<feature type="domain" description="CinA C-terminal" evidence="1">
    <location>
        <begin position="10"/>
        <end position="158"/>
    </location>
</feature>